<evidence type="ECO:0000313" key="1">
    <source>
        <dbReference type="EMBL" id="BED92560.1"/>
    </source>
</evidence>
<proteinExistence type="predicted"/>
<dbReference type="AlphaFoldDB" id="A0AA48IHB5"/>
<evidence type="ECO:0008006" key="2">
    <source>
        <dbReference type="Google" id="ProtNLM"/>
    </source>
</evidence>
<dbReference type="EMBL" id="AP027925">
    <property type="protein sequence ID" value="BED92560.1"/>
    <property type="molecule type" value="Genomic_DNA"/>
</dbReference>
<sequence length="74" mass="8197">MLVEVNNSYVLGLIEGILKENCVPYYVKGVESAFLAEMGVWGYGMSPAQIIIRESDTEKAKNLVETVFPQSEPT</sequence>
<accession>A0AA48IHB5</accession>
<dbReference type="Proteomes" id="UP001335720">
    <property type="component" value="Chromosome"/>
</dbReference>
<gene>
    <name evidence="1" type="ORF">RsTaC01_0329</name>
</gene>
<reference evidence="1" key="1">
    <citation type="journal article" date="2023" name="ISME J.">
        <title>Emergence of putative energy parasites within Clostridia revealed by genome analysis of a novel endosymbiotic clade.</title>
        <authorList>
            <person name="Takahashi K."/>
            <person name="Kuwahara H."/>
            <person name="Horikawa Y."/>
            <person name="Izawa K."/>
            <person name="Kato D."/>
            <person name="Inagaki T."/>
            <person name="Yuki M."/>
            <person name="Ohkuma M."/>
            <person name="Hongoh Y."/>
        </authorList>
    </citation>
    <scope>NUCLEOTIDE SEQUENCE</scope>
    <source>
        <strain evidence="1">RsTa-C01</strain>
    </source>
</reference>
<protein>
    <recommendedName>
        <fullName evidence="2">DUF2007 domain-containing protein</fullName>
    </recommendedName>
</protein>
<name>A0AA48IHB5_9FIRM</name>
<dbReference type="KEGG" id="ptrh:RsTaC01_0329"/>
<organism evidence="1">
    <name type="scientific">Candidatus Paraimprobicoccus trichonymphae</name>
    <dbReference type="NCBI Taxonomy" id="3033793"/>
    <lineage>
        <taxon>Bacteria</taxon>
        <taxon>Bacillati</taxon>
        <taxon>Bacillota</taxon>
        <taxon>Clostridia</taxon>
        <taxon>Candidatus Paraimprobicoccus</taxon>
    </lineage>
</organism>